<evidence type="ECO:0000313" key="3">
    <source>
        <dbReference type="EMBL" id="MBY8880873.1"/>
    </source>
</evidence>
<dbReference type="Proteomes" id="UP000778578">
    <property type="component" value="Unassembled WGS sequence"/>
</dbReference>
<organism evidence="3 4">
    <name type="scientific">Actinacidiphila acidipaludis</name>
    <dbReference type="NCBI Taxonomy" id="2873382"/>
    <lineage>
        <taxon>Bacteria</taxon>
        <taxon>Bacillati</taxon>
        <taxon>Actinomycetota</taxon>
        <taxon>Actinomycetes</taxon>
        <taxon>Kitasatosporales</taxon>
        <taxon>Streptomycetaceae</taxon>
        <taxon>Actinacidiphila</taxon>
    </lineage>
</organism>
<accession>A0ABS7QCJ2</accession>
<dbReference type="InterPro" id="IPR017972">
    <property type="entry name" value="Cyt_P450_CS"/>
</dbReference>
<dbReference type="InterPro" id="IPR002397">
    <property type="entry name" value="Cyt_P450_B"/>
</dbReference>
<comment type="caution">
    <text evidence="3">The sequence shown here is derived from an EMBL/GenBank/DDBJ whole genome shotgun (WGS) entry which is preliminary data.</text>
</comment>
<dbReference type="PROSITE" id="PS00086">
    <property type="entry name" value="CYTOCHROME_P450"/>
    <property type="match status" value="1"/>
</dbReference>
<protein>
    <submittedName>
        <fullName evidence="3">Cytochrome P450</fullName>
    </submittedName>
</protein>
<dbReference type="InterPro" id="IPR036396">
    <property type="entry name" value="Cyt_P450_sf"/>
</dbReference>
<gene>
    <name evidence="3" type="ORF">K7862_25020</name>
</gene>
<dbReference type="PRINTS" id="PR00359">
    <property type="entry name" value="BP450"/>
</dbReference>
<dbReference type="SUPFAM" id="SSF48264">
    <property type="entry name" value="Cytochrome P450"/>
    <property type="match status" value="1"/>
</dbReference>
<dbReference type="PANTHER" id="PTHR46696">
    <property type="entry name" value="P450, PUTATIVE (EUROFUNG)-RELATED"/>
    <property type="match status" value="1"/>
</dbReference>
<name>A0ABS7QCJ2_9ACTN</name>
<feature type="region of interest" description="Disordered" evidence="2">
    <location>
        <begin position="405"/>
        <end position="445"/>
    </location>
</feature>
<evidence type="ECO:0000256" key="1">
    <source>
        <dbReference type="ARBA" id="ARBA00010617"/>
    </source>
</evidence>
<dbReference type="EMBL" id="JAINZZ010000038">
    <property type="protein sequence ID" value="MBY8880873.1"/>
    <property type="molecule type" value="Genomic_DNA"/>
</dbReference>
<sequence length="458" mass="49116">MEQHTGNSGPPPGCPAHENLKLYGPAFGANPDSHYNYLRAMGPIATVDIADGVEVRLVTAYTTALEVLKNSNLFIRDSRTWRALQEGRVDPNSPALPMMAWRPNALFADGAAHARLRPAVTDSLKLVDEQLLGRQAEQVADYLISQFSSPLKQVDLVQEYTSPLPLLVFGSLFGCPPELGDRIIAGITGIFTGVPDADVMLGTALFELVALKRRQPGDDVTSRLLAHQAGLTDEEACNQLVTMLSGGTAPLTAAISTGIALMLGDEKYATGNYSARDAVQEVLWNYAPLANYAAHYPVADVKVGNQVLYAHDPVLISFAGANTDPSARNEVNSESHLAFGAGPHACPAKDPAWVIAVKAIETLMKRLPDLELRCDFHALTWNQDPWTRSLVSLPVRYTTPAPIPRRSPAAAPMAAAEPAAPAAAPEPLHATASSAGSPQAPRRKKGMFSRLVDWINGQ</sequence>
<comment type="similarity">
    <text evidence="1">Belongs to the cytochrome P450 family.</text>
</comment>
<proteinExistence type="inferred from homology"/>
<feature type="compositionally biased region" description="Low complexity" evidence="2">
    <location>
        <begin position="405"/>
        <end position="432"/>
    </location>
</feature>
<dbReference type="Gene3D" id="1.10.630.10">
    <property type="entry name" value="Cytochrome P450"/>
    <property type="match status" value="1"/>
</dbReference>
<dbReference type="PANTHER" id="PTHR46696:SF1">
    <property type="entry name" value="CYTOCHROME P450 YJIB-RELATED"/>
    <property type="match status" value="1"/>
</dbReference>
<evidence type="ECO:0000313" key="4">
    <source>
        <dbReference type="Proteomes" id="UP000778578"/>
    </source>
</evidence>
<dbReference type="RefSeq" id="WP_222966355.1">
    <property type="nucleotide sequence ID" value="NZ_JAINZZ010000038.1"/>
</dbReference>
<keyword evidence="4" id="KW-1185">Reference proteome</keyword>
<reference evidence="3 4" key="1">
    <citation type="submission" date="2021-08" db="EMBL/GenBank/DDBJ databases">
        <title>WGS of actinomycetes from Thailand.</title>
        <authorList>
            <person name="Thawai C."/>
        </authorList>
    </citation>
    <scope>NUCLEOTIDE SEQUENCE [LARGE SCALE GENOMIC DNA]</scope>
    <source>
        <strain evidence="3 4">PLK6-54</strain>
    </source>
</reference>
<evidence type="ECO:0000256" key="2">
    <source>
        <dbReference type="SAM" id="MobiDB-lite"/>
    </source>
</evidence>